<keyword evidence="1" id="KW-1133">Transmembrane helix</keyword>
<accession>A0A1M6LKI0</accession>
<dbReference type="AlphaFoldDB" id="A0A1M6LKI0"/>
<reference evidence="2 3" key="1">
    <citation type="submission" date="2016-11" db="EMBL/GenBank/DDBJ databases">
        <authorList>
            <person name="Jaros S."/>
            <person name="Januszkiewicz K."/>
            <person name="Wedrychowicz H."/>
        </authorList>
    </citation>
    <scope>NUCLEOTIDE SEQUENCE [LARGE SCALE GENOMIC DNA]</scope>
    <source>
        <strain evidence="2 3">DSM 14501</strain>
    </source>
</reference>
<evidence type="ECO:0000313" key="3">
    <source>
        <dbReference type="Proteomes" id="UP000184082"/>
    </source>
</evidence>
<gene>
    <name evidence="2" type="ORF">SAMN02745883_00244</name>
</gene>
<keyword evidence="2" id="KW-0808">Transferase</keyword>
<dbReference type="RefSeq" id="WP_072965559.1">
    <property type="nucleotide sequence ID" value="NZ_FRAJ01000003.1"/>
</dbReference>
<feature type="transmembrane region" description="Helical" evidence="1">
    <location>
        <begin position="167"/>
        <end position="193"/>
    </location>
</feature>
<feature type="transmembrane region" description="Helical" evidence="1">
    <location>
        <begin position="37"/>
        <end position="62"/>
    </location>
</feature>
<evidence type="ECO:0000256" key="1">
    <source>
        <dbReference type="SAM" id="Phobius"/>
    </source>
</evidence>
<keyword evidence="3" id="KW-1185">Reference proteome</keyword>
<dbReference type="GO" id="GO:0016740">
    <property type="term" value="F:transferase activity"/>
    <property type="evidence" value="ECO:0007669"/>
    <property type="project" value="UniProtKB-KW"/>
</dbReference>
<dbReference type="Proteomes" id="UP000184082">
    <property type="component" value="Unassembled WGS sequence"/>
</dbReference>
<feature type="transmembrane region" description="Helical" evidence="1">
    <location>
        <begin position="6"/>
        <end position="25"/>
    </location>
</feature>
<dbReference type="EMBL" id="FRAJ01000003">
    <property type="protein sequence ID" value="SHJ71721.1"/>
    <property type="molecule type" value="Genomic_DNA"/>
</dbReference>
<feature type="transmembrane region" description="Helical" evidence="1">
    <location>
        <begin position="110"/>
        <end position="132"/>
    </location>
</feature>
<proteinExistence type="predicted"/>
<feature type="transmembrane region" description="Helical" evidence="1">
    <location>
        <begin position="68"/>
        <end position="90"/>
    </location>
</feature>
<name>A0A1M6LKI0_9FIRM</name>
<sequence>MKYFIFLSAFVVSKLTIPMLKKFLFKSKCLMKNYRGNLIIYGMGIIYVFNILLMTMLFFTYFKYIDKNFVLIYLIGVLTMGLVGIIDDFLGSSNVKGFKGHIKKLINGDLTTGGIKAVFGGLISVFISFLISKNIFDFVINFILISLFTNFINLLDLRPGRALKIHLLISVIFLILLNGIYDYFLLITMAITIAYLPYDLREISMIGDTGANIIGVTLGIIGTALQLSFKIGLVLFLISVHVYCEKYSLSDLILKNKILRYIDSIGR</sequence>
<organism evidence="2 3">
    <name type="scientific">Caminicella sporogenes DSM 14501</name>
    <dbReference type="NCBI Taxonomy" id="1121266"/>
    <lineage>
        <taxon>Bacteria</taxon>
        <taxon>Bacillati</taxon>
        <taxon>Bacillota</taxon>
        <taxon>Clostridia</taxon>
        <taxon>Peptostreptococcales</taxon>
        <taxon>Caminicellaceae</taxon>
        <taxon>Caminicella</taxon>
    </lineage>
</organism>
<evidence type="ECO:0000313" key="2">
    <source>
        <dbReference type="EMBL" id="SHJ71721.1"/>
    </source>
</evidence>
<keyword evidence="1" id="KW-0812">Transmembrane</keyword>
<protein>
    <submittedName>
        <fullName evidence="2">UDP-N-acetylmuramyl pentapeptide phosphotransferase/UDP-N-acetylglucosamine-1-phosphate transferase</fullName>
    </submittedName>
</protein>
<feature type="transmembrane region" description="Helical" evidence="1">
    <location>
        <begin position="138"/>
        <end position="155"/>
    </location>
</feature>
<feature type="transmembrane region" description="Helical" evidence="1">
    <location>
        <begin position="213"/>
        <end position="238"/>
    </location>
</feature>
<keyword evidence="1" id="KW-0472">Membrane</keyword>
<dbReference type="STRING" id="1121266.SAMN02745883_00244"/>